<keyword evidence="8" id="KW-0564">Palmitate</keyword>
<feature type="repeat" description="ANK" evidence="11">
    <location>
        <begin position="212"/>
        <end position="244"/>
    </location>
</feature>
<dbReference type="InterPro" id="IPR001594">
    <property type="entry name" value="Palmitoyltrfase_DHHC"/>
</dbReference>
<feature type="transmembrane region" description="Helical" evidence="12">
    <location>
        <begin position="289"/>
        <end position="309"/>
    </location>
</feature>
<reference evidence="15" key="1">
    <citation type="journal article" date="2023" name="BMC Genomics">
        <title>Chromosome-level genome assemblies of Cutaneotrichosporon spp. (Trichosporonales, Basidiomycota) reveal imbalanced evolution between nucleotide sequences and chromosome synteny.</title>
        <authorList>
            <person name="Kobayashi Y."/>
            <person name="Kayamori A."/>
            <person name="Aoki K."/>
            <person name="Shiwa Y."/>
            <person name="Matsutani M."/>
            <person name="Fujita N."/>
            <person name="Sugita T."/>
            <person name="Iwasaki W."/>
            <person name="Tanaka N."/>
            <person name="Takashima M."/>
        </authorList>
    </citation>
    <scope>NUCLEOTIDE SEQUENCE</scope>
    <source>
        <strain evidence="15">HIS016</strain>
    </source>
</reference>
<comment type="caution">
    <text evidence="15">The sequence shown here is derived from an EMBL/GenBank/DDBJ whole genome shotgun (WGS) entry which is preliminary data.</text>
</comment>
<protein>
    <recommendedName>
        <fullName evidence="12">Palmitoyltransferase</fullName>
        <ecNumber evidence="12">2.3.1.225</ecNumber>
    </recommendedName>
</protein>
<comment type="subcellular location">
    <subcellularLocation>
        <location evidence="1">Membrane</location>
        <topology evidence="1">Multi-pass membrane protein</topology>
    </subcellularLocation>
</comment>
<feature type="repeat" description="ANK" evidence="11">
    <location>
        <begin position="179"/>
        <end position="211"/>
    </location>
</feature>
<evidence type="ECO:0000256" key="8">
    <source>
        <dbReference type="ARBA" id="ARBA00023139"/>
    </source>
</evidence>
<reference evidence="15" key="2">
    <citation type="submission" date="2023-06" db="EMBL/GenBank/DDBJ databases">
        <authorList>
            <person name="Kobayashi Y."/>
            <person name="Kayamori A."/>
            <person name="Aoki K."/>
            <person name="Shiwa Y."/>
            <person name="Fujita N."/>
            <person name="Sugita T."/>
            <person name="Iwasaki W."/>
            <person name="Tanaka N."/>
            <person name="Takashima M."/>
        </authorList>
    </citation>
    <scope>NUCLEOTIDE SEQUENCE</scope>
    <source>
        <strain evidence="15">HIS016</strain>
    </source>
</reference>
<feature type="transmembrane region" description="Helical" evidence="12">
    <location>
        <begin position="473"/>
        <end position="496"/>
    </location>
</feature>
<gene>
    <name evidence="15" type="primary">AKR1</name>
    <name evidence="15" type="ORF">CspeluHIS016_0308130</name>
</gene>
<evidence type="ECO:0000256" key="9">
    <source>
        <dbReference type="ARBA" id="ARBA00023288"/>
    </source>
</evidence>
<name>A0AAD3TUS4_9TREE</name>
<feature type="transmembrane region" description="Helical" evidence="12">
    <location>
        <begin position="371"/>
        <end position="394"/>
    </location>
</feature>
<dbReference type="Pfam" id="PF12796">
    <property type="entry name" value="Ank_2"/>
    <property type="match status" value="2"/>
</dbReference>
<comment type="similarity">
    <text evidence="2">Belongs to the DHHC palmitoyltransferase family. AKR/ZDHHC17 subfamily.</text>
</comment>
<evidence type="ECO:0000256" key="11">
    <source>
        <dbReference type="PROSITE-ProRule" id="PRU00023"/>
    </source>
</evidence>
<feature type="transmembrane region" description="Helical" evidence="12">
    <location>
        <begin position="346"/>
        <end position="365"/>
    </location>
</feature>
<dbReference type="EC" id="2.3.1.225" evidence="12"/>
<organism evidence="15 16">
    <name type="scientific">Cutaneotrichosporon spelunceum</name>
    <dbReference type="NCBI Taxonomy" id="1672016"/>
    <lineage>
        <taxon>Eukaryota</taxon>
        <taxon>Fungi</taxon>
        <taxon>Dikarya</taxon>
        <taxon>Basidiomycota</taxon>
        <taxon>Agaricomycotina</taxon>
        <taxon>Tremellomycetes</taxon>
        <taxon>Trichosporonales</taxon>
        <taxon>Trichosporonaceae</taxon>
        <taxon>Cutaneotrichosporon</taxon>
    </lineage>
</organism>
<feature type="region of interest" description="Disordered" evidence="13">
    <location>
        <begin position="599"/>
        <end position="620"/>
    </location>
</feature>
<keyword evidence="4" id="KW-0677">Repeat</keyword>
<dbReference type="PROSITE" id="PS50297">
    <property type="entry name" value="ANK_REP_REGION"/>
    <property type="match status" value="4"/>
</dbReference>
<evidence type="ECO:0000256" key="4">
    <source>
        <dbReference type="ARBA" id="ARBA00022737"/>
    </source>
</evidence>
<keyword evidence="9" id="KW-0449">Lipoprotein</keyword>
<evidence type="ECO:0000256" key="13">
    <source>
        <dbReference type="SAM" id="MobiDB-lite"/>
    </source>
</evidence>
<dbReference type="PANTHER" id="PTHR24161">
    <property type="entry name" value="ANK_REP_REGION DOMAIN-CONTAINING PROTEIN-RELATED"/>
    <property type="match status" value="1"/>
</dbReference>
<comment type="domain">
    <text evidence="12">The DHHC domain is required for palmitoyltransferase activity.</text>
</comment>
<feature type="transmembrane region" description="Helical" evidence="12">
    <location>
        <begin position="315"/>
        <end position="334"/>
    </location>
</feature>
<dbReference type="Proteomes" id="UP001222932">
    <property type="component" value="Unassembled WGS sequence"/>
</dbReference>
<dbReference type="SMART" id="SM00248">
    <property type="entry name" value="ANK"/>
    <property type="match status" value="4"/>
</dbReference>
<comment type="catalytic activity">
    <reaction evidence="10 12">
        <text>L-cysteinyl-[protein] + hexadecanoyl-CoA = S-hexadecanoyl-L-cysteinyl-[protein] + CoA</text>
        <dbReference type="Rhea" id="RHEA:36683"/>
        <dbReference type="Rhea" id="RHEA-COMP:10131"/>
        <dbReference type="Rhea" id="RHEA-COMP:11032"/>
        <dbReference type="ChEBI" id="CHEBI:29950"/>
        <dbReference type="ChEBI" id="CHEBI:57287"/>
        <dbReference type="ChEBI" id="CHEBI:57379"/>
        <dbReference type="ChEBI" id="CHEBI:74151"/>
        <dbReference type="EC" id="2.3.1.225"/>
    </reaction>
</comment>
<keyword evidence="12" id="KW-0808">Transferase</keyword>
<dbReference type="GO" id="GO:0016020">
    <property type="term" value="C:membrane"/>
    <property type="evidence" value="ECO:0007669"/>
    <property type="project" value="UniProtKB-SubCell"/>
</dbReference>
<keyword evidence="7 12" id="KW-0472">Membrane</keyword>
<evidence type="ECO:0000256" key="3">
    <source>
        <dbReference type="ARBA" id="ARBA00022692"/>
    </source>
</evidence>
<dbReference type="SUPFAM" id="SSF48403">
    <property type="entry name" value="Ankyrin repeat"/>
    <property type="match status" value="1"/>
</dbReference>
<dbReference type="PANTHER" id="PTHR24161:SF85">
    <property type="entry name" value="PALMITOYLTRANSFERASE HIP14"/>
    <property type="match status" value="1"/>
</dbReference>
<dbReference type="PROSITE" id="PS50088">
    <property type="entry name" value="ANK_REPEAT"/>
    <property type="match status" value="4"/>
</dbReference>
<keyword evidence="5 12" id="KW-1133">Transmembrane helix</keyword>
<evidence type="ECO:0000313" key="16">
    <source>
        <dbReference type="Proteomes" id="UP001222932"/>
    </source>
</evidence>
<feature type="region of interest" description="Disordered" evidence="13">
    <location>
        <begin position="1"/>
        <end position="31"/>
    </location>
</feature>
<evidence type="ECO:0000256" key="1">
    <source>
        <dbReference type="ARBA" id="ARBA00004141"/>
    </source>
</evidence>
<dbReference type="EMBL" id="BTCM01000003">
    <property type="protein sequence ID" value="GMK56973.1"/>
    <property type="molecule type" value="Genomic_DNA"/>
</dbReference>
<dbReference type="AlphaFoldDB" id="A0AAD3TUS4"/>
<dbReference type="Pfam" id="PF01529">
    <property type="entry name" value="DHHC"/>
    <property type="match status" value="1"/>
</dbReference>
<evidence type="ECO:0000256" key="12">
    <source>
        <dbReference type="RuleBase" id="RU079119"/>
    </source>
</evidence>
<evidence type="ECO:0000313" key="15">
    <source>
        <dbReference type="EMBL" id="GMK56973.1"/>
    </source>
</evidence>
<feature type="compositionally biased region" description="Basic and acidic residues" evidence="13">
    <location>
        <begin position="21"/>
        <end position="31"/>
    </location>
</feature>
<evidence type="ECO:0000259" key="14">
    <source>
        <dbReference type="Pfam" id="PF01529"/>
    </source>
</evidence>
<dbReference type="PROSITE" id="PS50216">
    <property type="entry name" value="DHHC"/>
    <property type="match status" value="1"/>
</dbReference>
<dbReference type="InterPro" id="IPR036770">
    <property type="entry name" value="Ankyrin_rpt-contain_sf"/>
</dbReference>
<dbReference type="InterPro" id="IPR002110">
    <property type="entry name" value="Ankyrin_rpt"/>
</dbReference>
<feature type="transmembrane region" description="Helical" evidence="12">
    <location>
        <begin position="527"/>
        <end position="547"/>
    </location>
</feature>
<evidence type="ECO:0000256" key="2">
    <source>
        <dbReference type="ARBA" id="ARBA00010104"/>
    </source>
</evidence>
<dbReference type="GO" id="GO:0019706">
    <property type="term" value="F:protein-cysteine S-palmitoyltransferase activity"/>
    <property type="evidence" value="ECO:0007669"/>
    <property type="project" value="UniProtKB-EC"/>
</dbReference>
<feature type="repeat" description="ANK" evidence="11">
    <location>
        <begin position="113"/>
        <end position="145"/>
    </location>
</feature>
<dbReference type="Gene3D" id="1.25.40.20">
    <property type="entry name" value="Ankyrin repeat-containing domain"/>
    <property type="match status" value="2"/>
</dbReference>
<feature type="repeat" description="ANK" evidence="11">
    <location>
        <begin position="79"/>
        <end position="111"/>
    </location>
</feature>
<accession>A0AAD3TUS4</accession>
<feature type="domain" description="Palmitoyltransferase DHHC" evidence="14">
    <location>
        <begin position="427"/>
        <end position="563"/>
    </location>
</feature>
<proteinExistence type="inferred from homology"/>
<evidence type="ECO:0000256" key="6">
    <source>
        <dbReference type="ARBA" id="ARBA00023043"/>
    </source>
</evidence>
<keyword evidence="3 12" id="KW-0812">Transmembrane</keyword>
<sequence length="721" mass="78870">MPNVPKITTTAATPPAGSPSRLEDDPLGRMSEEVGLATMMDELPPPPTVHTLAQQGDVAGLEALLAEDPHTDFSERDEQDVTPLHWASINAHVAACRFLLEHGADVDAVGGELKATPLQWSARNGHLYVMHLLMSHGADPNIRDGQGFNTLHLVTHSSAVMPLLYMLQQPVAVDEADSDGHTALMWAAYQGDGLSVELLLGHGASLTARDHAGLSPLHWAVVKGSAVCIKHLLLAGADFNAREEHEKTPRDMAEELKAIAPLNRALQEANFNEYGQRVQARFSERVTKALIFAFPVLVLFVSFAAFGALEWYFSWPLFVALFAGMQITTVKVLLADKPMSDRVLTSPYFSAIITASFVVVGYAWLTRIVFGAPGVLVSQALFLIAFSACVFTFIKAIRTDPGYVPRADPEEMKAQIEELTDQGRLNGTNWCIFCMVRKPLRSKHCRQCNRCVGRFDHHCPWIWNCVGCNNHRYFLLFVLTLVVGVICFVRLAYAYIDENAPPATPGEGLTLCNISETVCRGAAHDGFLLATVAWASLQLSWTFILGCSQLWQVARQMTTYEISNLGRYGYMGGRGGTSLRDQSGAVRGSTVFVPMPDTESDFSHLPPPPGGAPSHNHHHHRCGPPGRICSVIGAAITGPVFRLVGLDQFTQGRAVSGMARAGRDQNPFDLGVTKNCSDFWCGAKGIDYLHLYQVPPEGWAAYRRKQAAGDRGYVPVAREEV</sequence>
<evidence type="ECO:0000256" key="7">
    <source>
        <dbReference type="ARBA" id="ARBA00023136"/>
    </source>
</evidence>
<evidence type="ECO:0000256" key="10">
    <source>
        <dbReference type="ARBA" id="ARBA00048048"/>
    </source>
</evidence>
<keyword evidence="6 11" id="KW-0040">ANK repeat</keyword>
<keyword evidence="12" id="KW-0012">Acyltransferase</keyword>
<evidence type="ECO:0000256" key="5">
    <source>
        <dbReference type="ARBA" id="ARBA00022989"/>
    </source>
</evidence>
<keyword evidence="16" id="KW-1185">Reference proteome</keyword>